<proteinExistence type="predicted"/>
<evidence type="ECO:0000313" key="2">
    <source>
        <dbReference type="EMBL" id="CAD7397828.1"/>
    </source>
</evidence>
<accession>A0A7R9CLE6</accession>
<feature type="region of interest" description="Disordered" evidence="1">
    <location>
        <begin position="32"/>
        <end position="52"/>
    </location>
</feature>
<reference evidence="2" key="1">
    <citation type="submission" date="2020-11" db="EMBL/GenBank/DDBJ databases">
        <authorList>
            <person name="Tran Van P."/>
        </authorList>
    </citation>
    <scope>NUCLEOTIDE SEQUENCE</scope>
</reference>
<dbReference type="EMBL" id="OC317585">
    <property type="protein sequence ID" value="CAD7397828.1"/>
    <property type="molecule type" value="Genomic_DNA"/>
</dbReference>
<sequence length="495" mass="55539">MASDPGTSKFRGYLELRGLLNLTAMSNFNIKSVNPGGRNGEKPPPVHPTEIRTSISPSSAVELNTTCALANYATEAELKSPGGKEAFSDCVSWNRFSTRPELYTIVLIHTTMHTMKALWKIRVRAQKCTSRRRLGILARLGEAPNEATTFGSLVLDSEVDGKKCDIFGDTPTFSTEPLCYSYFNVKVSRSGHNRLCKYQDIFQTHNHDEIWKHLLTIHGESWFSGYTLASFWRSPSKNLENEHTKKWSTPAAIKRFLILVTVQLADPESDRPTQKAHINQLKSCHPSRGLGFETGCRRVLCLVGFHMWSGLPRADYEYGGSRTDVLESAERPVQQFFSVGVLLKLLDFDTNVRFPVVSACSDSLSADLTKRRKTWKPKKQSGDTWLREKFGEIDRNGRRCARQPTEVERRFRITSNSLNTSASGALNASVNTSSRVHGATARRDDNTILTLITNKVSTQELSSLPARGPTFNQPLNENKAIFGNGASFYQFSFRR</sequence>
<gene>
    <name evidence="2" type="ORF">TCEB3V08_LOCUS4221</name>
</gene>
<dbReference type="AlphaFoldDB" id="A0A7R9CLE6"/>
<name>A0A7R9CLE6_TIMCR</name>
<protein>
    <submittedName>
        <fullName evidence="2">Uncharacterized protein</fullName>
    </submittedName>
</protein>
<organism evidence="2">
    <name type="scientific">Timema cristinae</name>
    <name type="common">Walking stick</name>
    <dbReference type="NCBI Taxonomy" id="61476"/>
    <lineage>
        <taxon>Eukaryota</taxon>
        <taxon>Metazoa</taxon>
        <taxon>Ecdysozoa</taxon>
        <taxon>Arthropoda</taxon>
        <taxon>Hexapoda</taxon>
        <taxon>Insecta</taxon>
        <taxon>Pterygota</taxon>
        <taxon>Neoptera</taxon>
        <taxon>Polyneoptera</taxon>
        <taxon>Phasmatodea</taxon>
        <taxon>Timematodea</taxon>
        <taxon>Timematoidea</taxon>
        <taxon>Timematidae</taxon>
        <taxon>Timema</taxon>
    </lineage>
</organism>
<evidence type="ECO:0000256" key="1">
    <source>
        <dbReference type="SAM" id="MobiDB-lite"/>
    </source>
</evidence>